<organism evidence="2 3">
    <name type="scientific">Pseudoalteromonas rubra</name>
    <dbReference type="NCBI Taxonomy" id="43658"/>
    <lineage>
        <taxon>Bacteria</taxon>
        <taxon>Pseudomonadati</taxon>
        <taxon>Pseudomonadota</taxon>
        <taxon>Gammaproteobacteria</taxon>
        <taxon>Alteromonadales</taxon>
        <taxon>Pseudoalteromonadaceae</taxon>
        <taxon>Pseudoalteromonas</taxon>
    </lineage>
</organism>
<evidence type="ECO:0000313" key="2">
    <source>
        <dbReference type="EMBL" id="KNC68729.1"/>
    </source>
</evidence>
<protein>
    <submittedName>
        <fullName evidence="2">Uncharacterized protein</fullName>
    </submittedName>
</protein>
<dbReference type="OrthoDB" id="6309499at2"/>
<sequence length="107" mass="11164">MRSLICATLLLSSFFSGAGELVRNAVITEVASSSGNKDVFFVKLSGGTGPCANGSVEFPASQSQSEQSYNQAFSIALAAAMSGKKIRIHNYSNNECGGANFIGIFTN</sequence>
<proteinExistence type="predicted"/>
<dbReference type="EMBL" id="LFZX01000012">
    <property type="protein sequence ID" value="KNC68729.1"/>
    <property type="molecule type" value="Genomic_DNA"/>
</dbReference>
<dbReference type="Pfam" id="PF19454">
    <property type="entry name" value="DUF5992"/>
    <property type="match status" value="1"/>
</dbReference>
<keyword evidence="1" id="KW-0732">Signal</keyword>
<feature type="signal peptide" evidence="1">
    <location>
        <begin position="1"/>
        <end position="18"/>
    </location>
</feature>
<gene>
    <name evidence="2" type="ORF">AC626_02975</name>
</gene>
<reference evidence="3" key="1">
    <citation type="submission" date="2015-07" db="EMBL/GenBank/DDBJ databases">
        <title>Draft genome sequence of a Pseudoalteromonas rubra strain, OCN096, isolated from Kaneohe Bay, Oahu, Hawaii.</title>
        <authorList>
            <person name="Beurmann S."/>
            <person name="Ushijima B."/>
            <person name="Belcaid M."/>
            <person name="Callahan S.M."/>
            <person name="Aeby G.S."/>
        </authorList>
    </citation>
    <scope>NUCLEOTIDE SEQUENCE [LARGE SCALE GENOMIC DNA]</scope>
    <source>
        <strain evidence="3">OCN096</strain>
    </source>
</reference>
<dbReference type="InterPro" id="IPR046034">
    <property type="entry name" value="DUF5992"/>
</dbReference>
<name>A0A0L0EWE4_9GAMM</name>
<dbReference type="Proteomes" id="UP000036850">
    <property type="component" value="Unassembled WGS sequence"/>
</dbReference>
<feature type="chain" id="PRO_5005538401" evidence="1">
    <location>
        <begin position="19"/>
        <end position="107"/>
    </location>
</feature>
<dbReference type="AlphaFoldDB" id="A0A0L0EWE4"/>
<comment type="caution">
    <text evidence="2">The sequence shown here is derived from an EMBL/GenBank/DDBJ whole genome shotgun (WGS) entry which is preliminary data.</text>
</comment>
<evidence type="ECO:0000256" key="1">
    <source>
        <dbReference type="SAM" id="SignalP"/>
    </source>
</evidence>
<evidence type="ECO:0000313" key="3">
    <source>
        <dbReference type="Proteomes" id="UP000036850"/>
    </source>
</evidence>
<accession>A0A0L0EWE4</accession>
<dbReference type="PATRIC" id="fig|43658.6.peg.203"/>